<dbReference type="EMBL" id="JADDIV010000004">
    <property type="protein sequence ID" value="MBE7369025.1"/>
    <property type="molecule type" value="Genomic_DNA"/>
</dbReference>
<proteinExistence type="inferred from homology"/>
<dbReference type="InterPro" id="IPR016161">
    <property type="entry name" value="Ald_DH/histidinol_DH"/>
</dbReference>
<protein>
    <submittedName>
        <fullName evidence="4">Aldehyde dehydrogenase family protein</fullName>
    </submittedName>
</protein>
<sequence length="474" mass="50509">MDKLQFYIDGAWVDPAVPATLAVTNPATEESFARISLGSRADVDRAVAAARRAFEVTSAASVKERLGWLRHIIEGFRARLPELARTMTLEMGSPITFSTERQATVALFHFEEAARVLAEYPFEERMGHGIVRREPIGVCGLITPWNWPLNQVASKVAPALATGCTVVLKPSEIAPLSATLFAEIVHAAGLPPGAFNLVNGDGPTVGEAIAAHPGIDMVSFTGSTAAGIRVAKLAADTVKRVAQELGGKSANIILDDADIAAAVTQGVHACYTNAGQNCQSPTRMLVPRRQRDAAFAAARQAVETIKLGDPMDPATTMGPLVSPMQYEKVQALIRSGIDEGATLVAGGTGRPPGVERGHFARPTVFGDVTPAMRISREEIFGPVLSILCYDTEEEAVAMANDTPFGLAGFVQSKDLRRARAVANRIRAGRVYVNGAAFDRSLPFGGYKQSGNGREFGVFGFEEYLEVKALVGFGD</sequence>
<reference evidence="4 5" key="1">
    <citation type="submission" date="2020-10" db="EMBL/GenBank/DDBJ databases">
        <title>Ramlibacter sp. HM2 16S ribosomal RNA gene Genome sequencing and assembly.</title>
        <authorList>
            <person name="Kang M."/>
        </authorList>
    </citation>
    <scope>NUCLEOTIDE SEQUENCE [LARGE SCALE GENOMIC DNA]</scope>
    <source>
        <strain evidence="4 5">HM2</strain>
    </source>
</reference>
<evidence type="ECO:0000259" key="3">
    <source>
        <dbReference type="Pfam" id="PF00171"/>
    </source>
</evidence>
<dbReference type="InterPro" id="IPR016163">
    <property type="entry name" value="Ald_DH_C"/>
</dbReference>
<dbReference type="InterPro" id="IPR016162">
    <property type="entry name" value="Ald_DH_N"/>
</dbReference>
<dbReference type="Gene3D" id="3.40.605.10">
    <property type="entry name" value="Aldehyde Dehydrogenase, Chain A, domain 1"/>
    <property type="match status" value="1"/>
</dbReference>
<feature type="domain" description="Aldehyde dehydrogenase" evidence="3">
    <location>
        <begin position="12"/>
        <end position="468"/>
    </location>
</feature>
<gene>
    <name evidence="4" type="ORF">IM787_15790</name>
</gene>
<evidence type="ECO:0000313" key="4">
    <source>
        <dbReference type="EMBL" id="MBE7369025.1"/>
    </source>
</evidence>
<evidence type="ECO:0000256" key="1">
    <source>
        <dbReference type="ARBA" id="ARBA00009986"/>
    </source>
</evidence>
<dbReference type="Pfam" id="PF00171">
    <property type="entry name" value="Aldedh"/>
    <property type="match status" value="1"/>
</dbReference>
<name>A0ABR9S679_9BURK</name>
<evidence type="ECO:0000313" key="5">
    <source>
        <dbReference type="Proteomes" id="UP000806285"/>
    </source>
</evidence>
<comment type="similarity">
    <text evidence="1">Belongs to the aldehyde dehydrogenase family.</text>
</comment>
<dbReference type="PANTHER" id="PTHR42804">
    <property type="entry name" value="ALDEHYDE DEHYDROGENASE"/>
    <property type="match status" value="1"/>
</dbReference>
<keyword evidence="5" id="KW-1185">Reference proteome</keyword>
<dbReference type="CDD" id="cd07138">
    <property type="entry name" value="ALDH_CddD_SSP0762"/>
    <property type="match status" value="1"/>
</dbReference>
<evidence type="ECO:0000256" key="2">
    <source>
        <dbReference type="ARBA" id="ARBA00023002"/>
    </source>
</evidence>
<keyword evidence="2" id="KW-0560">Oxidoreductase</keyword>
<comment type="caution">
    <text evidence="4">The sequence shown here is derived from an EMBL/GenBank/DDBJ whole genome shotgun (WGS) entry which is preliminary data.</text>
</comment>
<dbReference type="InterPro" id="IPR015590">
    <property type="entry name" value="Aldehyde_DH_dom"/>
</dbReference>
<dbReference type="Proteomes" id="UP000806285">
    <property type="component" value="Unassembled WGS sequence"/>
</dbReference>
<dbReference type="PANTHER" id="PTHR42804:SF1">
    <property type="entry name" value="ALDEHYDE DEHYDROGENASE-RELATED"/>
    <property type="match status" value="1"/>
</dbReference>
<dbReference type="RefSeq" id="WP_193677634.1">
    <property type="nucleotide sequence ID" value="NZ_JADDIV010000004.1"/>
</dbReference>
<dbReference type="Gene3D" id="3.40.309.10">
    <property type="entry name" value="Aldehyde Dehydrogenase, Chain A, domain 2"/>
    <property type="match status" value="1"/>
</dbReference>
<organism evidence="4 5">
    <name type="scientific">Ramlibacter pallidus</name>
    <dbReference type="NCBI Taxonomy" id="2780087"/>
    <lineage>
        <taxon>Bacteria</taxon>
        <taxon>Pseudomonadati</taxon>
        <taxon>Pseudomonadota</taxon>
        <taxon>Betaproteobacteria</taxon>
        <taxon>Burkholderiales</taxon>
        <taxon>Comamonadaceae</taxon>
        <taxon>Ramlibacter</taxon>
    </lineage>
</organism>
<accession>A0ABR9S679</accession>
<dbReference type="SUPFAM" id="SSF53720">
    <property type="entry name" value="ALDH-like"/>
    <property type="match status" value="1"/>
</dbReference>